<keyword evidence="3" id="KW-0347">Helicase</keyword>
<keyword evidence="7" id="KW-0378">Hydrolase</keyword>
<feature type="domain" description="AAA+ ATPase" evidence="6">
    <location>
        <begin position="1878"/>
        <end position="2015"/>
    </location>
</feature>
<dbReference type="InterPro" id="IPR050773">
    <property type="entry name" value="CbxX/CfxQ_RuBisCO_ESX"/>
</dbReference>
<dbReference type="SMART" id="SM00382">
    <property type="entry name" value="AAA"/>
    <property type="match status" value="4"/>
</dbReference>
<feature type="compositionally biased region" description="Basic and acidic residues" evidence="5">
    <location>
        <begin position="2210"/>
        <end position="2260"/>
    </location>
</feature>
<feature type="domain" description="AAA+ ATPase" evidence="6">
    <location>
        <begin position="482"/>
        <end position="905"/>
    </location>
</feature>
<dbReference type="Gene3D" id="1.10.8.60">
    <property type="match status" value="2"/>
</dbReference>
<proteinExistence type="inferred from homology"/>
<evidence type="ECO:0000256" key="1">
    <source>
        <dbReference type="ARBA" id="ARBA00010378"/>
    </source>
</evidence>
<name>A0A5N6U7S5_ASPAV</name>
<feature type="domain" description="AAA+ ATPase" evidence="6">
    <location>
        <begin position="1598"/>
        <end position="1748"/>
    </location>
</feature>
<dbReference type="Pfam" id="PF13087">
    <property type="entry name" value="AAA_12"/>
    <property type="match status" value="1"/>
</dbReference>
<dbReference type="InterPro" id="IPR041627">
    <property type="entry name" value="AAA_lid_6"/>
</dbReference>
<evidence type="ECO:0000256" key="3">
    <source>
        <dbReference type="ARBA" id="ARBA00022806"/>
    </source>
</evidence>
<feature type="compositionally biased region" description="Basic and acidic residues" evidence="5">
    <location>
        <begin position="2163"/>
        <end position="2177"/>
    </location>
</feature>
<dbReference type="InterPro" id="IPR041679">
    <property type="entry name" value="DNA2/NAM7-like_C"/>
</dbReference>
<evidence type="ECO:0000313" key="8">
    <source>
        <dbReference type="Proteomes" id="UP000325780"/>
    </source>
</evidence>
<dbReference type="CDD" id="cd17936">
    <property type="entry name" value="EEXXEc_NFX1"/>
    <property type="match status" value="1"/>
</dbReference>
<protein>
    <submittedName>
        <fullName evidence="7">P-loop containing nucleoside triphosphate hydrolase protein</fullName>
    </submittedName>
</protein>
<gene>
    <name evidence="7" type="ORF">BDV25DRAFT_147274</name>
</gene>
<reference evidence="7 8" key="1">
    <citation type="submission" date="2019-04" db="EMBL/GenBank/DDBJ databases">
        <title>Friends and foes A comparative genomics study of 23 Aspergillus species from section Flavi.</title>
        <authorList>
            <consortium name="DOE Joint Genome Institute"/>
            <person name="Kjaerbolling I."/>
            <person name="Vesth T."/>
            <person name="Frisvad J.C."/>
            <person name="Nybo J.L."/>
            <person name="Theobald S."/>
            <person name="Kildgaard S."/>
            <person name="Isbrandt T."/>
            <person name="Kuo A."/>
            <person name="Sato A."/>
            <person name="Lyhne E.K."/>
            <person name="Kogle M.E."/>
            <person name="Wiebenga A."/>
            <person name="Kun R.S."/>
            <person name="Lubbers R.J."/>
            <person name="Makela M.R."/>
            <person name="Barry K."/>
            <person name="Chovatia M."/>
            <person name="Clum A."/>
            <person name="Daum C."/>
            <person name="Haridas S."/>
            <person name="He G."/>
            <person name="LaButti K."/>
            <person name="Lipzen A."/>
            <person name="Mondo S."/>
            <person name="Riley R."/>
            <person name="Salamov A."/>
            <person name="Simmons B.A."/>
            <person name="Magnuson J.K."/>
            <person name="Henrissat B."/>
            <person name="Mortensen U.H."/>
            <person name="Larsen T.O."/>
            <person name="Devries R.P."/>
            <person name="Grigoriev I.V."/>
            <person name="Machida M."/>
            <person name="Baker S.E."/>
            <person name="Andersen M.R."/>
        </authorList>
    </citation>
    <scope>NUCLEOTIDE SEQUENCE [LARGE SCALE GENOMIC DNA]</scope>
    <source>
        <strain evidence="7 8">IBT 18842</strain>
    </source>
</reference>
<dbReference type="Proteomes" id="UP000325780">
    <property type="component" value="Unassembled WGS sequence"/>
</dbReference>
<dbReference type="InterPro" id="IPR027417">
    <property type="entry name" value="P-loop_NTPase"/>
</dbReference>
<dbReference type="InterPro" id="IPR047187">
    <property type="entry name" value="SF1_C_Upf1"/>
</dbReference>
<dbReference type="PRINTS" id="PR00819">
    <property type="entry name" value="CBXCFQXSUPER"/>
</dbReference>
<feature type="compositionally biased region" description="Polar residues" evidence="5">
    <location>
        <begin position="2116"/>
        <end position="2126"/>
    </location>
</feature>
<dbReference type="GO" id="GO:0016887">
    <property type="term" value="F:ATP hydrolysis activity"/>
    <property type="evidence" value="ECO:0007669"/>
    <property type="project" value="InterPro"/>
</dbReference>
<organism evidence="7 8">
    <name type="scientific">Aspergillus avenaceus</name>
    <dbReference type="NCBI Taxonomy" id="36643"/>
    <lineage>
        <taxon>Eukaryota</taxon>
        <taxon>Fungi</taxon>
        <taxon>Dikarya</taxon>
        <taxon>Ascomycota</taxon>
        <taxon>Pezizomycotina</taxon>
        <taxon>Eurotiomycetes</taxon>
        <taxon>Eurotiomycetidae</taxon>
        <taxon>Eurotiales</taxon>
        <taxon>Aspergillaceae</taxon>
        <taxon>Aspergillus</taxon>
        <taxon>Aspergillus subgen. Circumdati</taxon>
    </lineage>
</organism>
<feature type="region of interest" description="Disordered" evidence="5">
    <location>
        <begin position="2207"/>
        <end position="2260"/>
    </location>
</feature>
<dbReference type="FunFam" id="1.10.8.60:FF:000160">
    <property type="entry name" value="WGS project CABT00000000 data, contig 2.55"/>
    <property type="match status" value="1"/>
</dbReference>
<dbReference type="Gene3D" id="3.40.50.300">
    <property type="entry name" value="P-loop containing nucleotide triphosphate hydrolases"/>
    <property type="match status" value="6"/>
</dbReference>
<dbReference type="PANTHER" id="PTHR43392">
    <property type="entry name" value="AAA-TYPE ATPASE FAMILY PROTEIN / ANKYRIN REPEAT FAMILY PROTEIN"/>
    <property type="match status" value="1"/>
</dbReference>
<feature type="region of interest" description="Disordered" evidence="5">
    <location>
        <begin position="1203"/>
        <end position="1272"/>
    </location>
</feature>
<feature type="compositionally biased region" description="Polar residues" evidence="5">
    <location>
        <begin position="1235"/>
        <end position="1250"/>
    </location>
</feature>
<dbReference type="OrthoDB" id="2423195at2759"/>
<comment type="similarity">
    <text evidence="1">Belongs to the CbxX/CfxQ family.</text>
</comment>
<evidence type="ECO:0000256" key="2">
    <source>
        <dbReference type="ARBA" id="ARBA00022741"/>
    </source>
</evidence>
<feature type="region of interest" description="Disordered" evidence="5">
    <location>
        <begin position="2114"/>
        <end position="2178"/>
    </location>
</feature>
<evidence type="ECO:0000256" key="5">
    <source>
        <dbReference type="SAM" id="MobiDB-lite"/>
    </source>
</evidence>
<dbReference type="FunFam" id="3.40.50.300:FF:000216">
    <property type="entry name" value="Type VII secretion ATPase EccA"/>
    <property type="match status" value="3"/>
</dbReference>
<dbReference type="GO" id="GO:0005524">
    <property type="term" value="F:ATP binding"/>
    <property type="evidence" value="ECO:0007669"/>
    <property type="project" value="UniProtKB-KW"/>
</dbReference>
<feature type="domain" description="AAA+ ATPase" evidence="6">
    <location>
        <begin position="1321"/>
        <end position="1456"/>
    </location>
</feature>
<dbReference type="Pfam" id="PF00004">
    <property type="entry name" value="AAA"/>
    <property type="match status" value="3"/>
</dbReference>
<accession>A0A5N6U7S5</accession>
<feature type="compositionally biased region" description="Basic and acidic residues" evidence="5">
    <location>
        <begin position="1203"/>
        <end position="1213"/>
    </location>
</feature>
<evidence type="ECO:0000259" key="6">
    <source>
        <dbReference type="SMART" id="SM00382"/>
    </source>
</evidence>
<dbReference type="Pfam" id="PF17866">
    <property type="entry name" value="AAA_lid_6"/>
    <property type="match status" value="2"/>
</dbReference>
<evidence type="ECO:0000313" key="7">
    <source>
        <dbReference type="EMBL" id="KAE8154703.1"/>
    </source>
</evidence>
<feature type="region of interest" description="Disordered" evidence="5">
    <location>
        <begin position="1808"/>
        <end position="1832"/>
    </location>
</feature>
<feature type="compositionally biased region" description="Polar residues" evidence="5">
    <location>
        <begin position="1808"/>
        <end position="1822"/>
    </location>
</feature>
<evidence type="ECO:0000256" key="4">
    <source>
        <dbReference type="ARBA" id="ARBA00022840"/>
    </source>
</evidence>
<dbReference type="InterPro" id="IPR003959">
    <property type="entry name" value="ATPase_AAA_core"/>
</dbReference>
<keyword evidence="8" id="KW-1185">Reference proteome</keyword>
<dbReference type="InterPro" id="IPR003593">
    <property type="entry name" value="AAA+_ATPase"/>
</dbReference>
<dbReference type="EMBL" id="ML742027">
    <property type="protein sequence ID" value="KAE8154703.1"/>
    <property type="molecule type" value="Genomic_DNA"/>
</dbReference>
<dbReference type="PANTHER" id="PTHR43392:SF2">
    <property type="entry name" value="AAA-TYPE ATPASE FAMILY PROTEIN _ ANKYRIN REPEAT FAMILY PROTEIN"/>
    <property type="match status" value="1"/>
</dbReference>
<keyword evidence="2" id="KW-0547">Nucleotide-binding</keyword>
<dbReference type="Pfam" id="PF13086">
    <property type="entry name" value="AAA_11"/>
    <property type="match status" value="1"/>
</dbReference>
<feature type="compositionally biased region" description="Low complexity" evidence="5">
    <location>
        <begin position="2139"/>
        <end position="2158"/>
    </location>
</feature>
<dbReference type="InterPro" id="IPR041677">
    <property type="entry name" value="DNA2/NAM7_AAA_11"/>
</dbReference>
<dbReference type="CDD" id="cd06008">
    <property type="entry name" value="NF-X1-zinc-finger"/>
    <property type="match status" value="1"/>
</dbReference>
<dbReference type="CDD" id="cd00009">
    <property type="entry name" value="AAA"/>
    <property type="match status" value="2"/>
</dbReference>
<dbReference type="InterPro" id="IPR000641">
    <property type="entry name" value="CbxX/CfxQ"/>
</dbReference>
<keyword evidence="4" id="KW-0067">ATP-binding</keyword>
<dbReference type="GO" id="GO:0004386">
    <property type="term" value="F:helicase activity"/>
    <property type="evidence" value="ECO:0007669"/>
    <property type="project" value="InterPro"/>
</dbReference>
<dbReference type="SUPFAM" id="SSF52540">
    <property type="entry name" value="P-loop containing nucleoside triphosphate hydrolases"/>
    <property type="match status" value="4"/>
</dbReference>
<dbReference type="FunFam" id="3.40.50.300:FF:001660">
    <property type="entry name" value="NF-X1 finger and helicase protein, putative"/>
    <property type="match status" value="1"/>
</dbReference>
<sequence>MASQSHSNRSGRLGKFFDLVIRGKRPVKTVENIKLLLEAILEKQDHAACVERIISSPEARSALQDGLRFNLSSEFLNQNVSPFISYLADPTVKQLCNGLFLQDLLTIIVEPRALWNAFMKAFQERRLSETSLHAFSWLVVELLSLPSVCQVDITSDAQKVVDDGSLLRSSSLDIRSYGHKIKHIIEVKSSALPIDPDFCPGGRHDNDFSDYRQIAIYPTSDEFAATARPFYRRADEMTDLPVDKRIAAHLDNQFRLLREDMLYEIRDAFQIARGQKKKGRRLGTLIQGLTFVQVDFGDLKRLQPCTLAISCKFGLDTLTSMPVKQRRSFLNDTPNYLRHQTFGCLMRQGEIISFCTFERDVNRLVLKPPVITLRIIGDDALGKTLSYFKMFDDIQFLIVDASTFAYEPILRCLQQKADLPLSKELLSHEQDGLAGMSTVDLIPIVDKLRRQDVNRDLKEILQTKSSIYLDQSQMESFLSGLTQTVSLIQGPPGTGKSFVGALLAKAFHDHSNEVILVMCYTNHALNQFLEDLLDIGIKASDIVRLGPKSKCTARTLPLAVSEQNVSYRRSQASWKVIDSLKCKADELKDRLVAAVDAYQKFTMTTSEVLEFLEFEFPEFHEAFSLPDQSNGMHIVGKRNKIVNSSYLYNQWVTGKSHGLPNINYQSDEAQRIWAMDHKTRQTYIQEWKQSLIEEQVVKVRSLILELDECQDRLETVFNEKRQVVMKSKRIIGCTTTAAAKYTADINTVAPGIILLEEAGEILESHVLSAMGPRTKQLVLIGDHQQLRPKINNYSLSVEKGWGYNLNQSLFERLVLSGHPHSTLAKQHRMCPEISTLVRRLTYPDLLDGPKTLNRPAPRGLQDRVIFIDHTHLEKEYSEISDSRDEGSKGSKRNEFEAELILKIVRYLGQQGYGTDKLVVLTPYLGQLHLLRNRLREENDPVLNDLDSYDLIRAGLLSQASARLEKRPIRLSTIDNYQGEESDIVIATLTRSNEKGDIGFMAAPQRLNVLLSRARNVLIMIGNSRTFVNSNKGKSVWAPFIDQLHENHHLYDGLPVKCEQHPQRTAILRTTKDFDVECPDGGCQQPCGVKLACGIHDCPSKCHQLSDHSKMKCHKIVDWKCPRGHKLKRPCFQSQSTCHRCDEEERAAERRRQRDMLLDAKREELKKQYGEELAKIEDEIAHERILQKDRTDETERRRVLQQRRAELETLRKSENGGFNRRNTSGNEQDKGEHSPAQGNSLCHENTPVSDNSTEPKKSPQSKKPHSSAKDEWEYQKEYEGAKNDHLDTLMGMIGLESVKQKFLDIKAQVDTAVRQNIDLKGERFGSVLMGNPGTGKTTVANLYAKFLTSMGVLPGSFVEETTGSRLANDGVSGCEKRINTVLNNGGGVLFIDEAYQLAQAQGSGLQVIDFLLGEVEKLTGKLVVILAGYRSHMEKFFAHNPGLPSRFPHELMFNDYDDDELRRILEYRLDKKYNGRMKVEEGMGGLYCRIVARRLGRQRGHEGFGNARAVENTCSQISERQAQRLKKERRTKPAVDDFFLTKEDLIGPEPSNALQDCAAWKKLQSMIGLGTVKTALQALLDSMQFNYHRELSEKPILEFSLNKVFLGSPGTGKTSVAKLYGQILVDIGYLSNGEVVVKNPADFVGSVIGESEKNTKGILASTVGKVLVIDEAYGLYGGGTRHATGPQTDIFRTAVIDTIVGEVQSTPGDDRCVLLLGYREQMSEMFQNVNPGLSRRFPMDSAFVFEDFTDDELGKILDLKLSQQGFETTHIGRKVALEVLSRARNRPNFGNAGAIDILLNDTKLSHQQRLSQGSNFEDASQLTPEDFDKDYDRGDRAETNIPMLFAGTVGCEKLVKRLEAYRNTVKNMRLLGMDPKEQVPFNFLFRGPPGTGKTSTARKMGKVYYDMGLLASAEVNERSATDLIGQYIGQTGPKAQALLEESLGKVLLIDEAYRLAEGHFAKEAMDEIVDCITKPKFFQKLIIILAGYDQDINRLMTTNPGLTSRFPESLEFNSLDPDSCTKLLTNLLRKALKKKSSSVPGHMDVLECPSTSFKSSMHDHFSILSHTAGWANARDIETLAKAIFGKAVANFNGSNLIISENLVIEELDRMAAERTSRQTLSVRSNHAPQLPVASHTQSSAPPNQTANSTTNTQDTQDQQDPSDETTRPTPDADPRDQGVSDAVWNQLQQDRRKADELEQQYKQLLSQESTAKQEVEELKTESAKEGETTPKSNEDDEKKKKHEQERLQRELERRAKEEELDRLKKLREAAEEARRKEQATQKKLKTMGVCCMGYRWIKQASGYRCAGGSHFVSNVQLGI</sequence>
<dbReference type="CDD" id="cd18808">
    <property type="entry name" value="SF1_C_Upf1"/>
    <property type="match status" value="1"/>
</dbReference>